<evidence type="ECO:0000256" key="2">
    <source>
        <dbReference type="ARBA" id="ARBA00022679"/>
    </source>
</evidence>
<dbReference type="Proteomes" id="UP001515480">
    <property type="component" value="Unassembled WGS sequence"/>
</dbReference>
<dbReference type="InterPro" id="IPR008271">
    <property type="entry name" value="Ser/Thr_kinase_AS"/>
</dbReference>
<evidence type="ECO:0000256" key="1">
    <source>
        <dbReference type="ARBA" id="ARBA00022527"/>
    </source>
</evidence>
<evidence type="ECO:0000256" key="6">
    <source>
        <dbReference type="PROSITE-ProRule" id="PRU10141"/>
    </source>
</evidence>
<dbReference type="InterPro" id="IPR000719">
    <property type="entry name" value="Prot_kinase_dom"/>
</dbReference>
<feature type="domain" description="Protein kinase" evidence="8">
    <location>
        <begin position="239"/>
        <end position="781"/>
    </location>
</feature>
<evidence type="ECO:0000313" key="10">
    <source>
        <dbReference type="EMBL" id="KAL1528188.1"/>
    </source>
</evidence>
<dbReference type="GO" id="GO:0005524">
    <property type="term" value="F:ATP binding"/>
    <property type="evidence" value="ECO:0007669"/>
    <property type="project" value="UniProtKB-UniRule"/>
</dbReference>
<feature type="compositionally biased region" description="Acidic residues" evidence="7">
    <location>
        <begin position="476"/>
        <end position="494"/>
    </location>
</feature>
<dbReference type="SUPFAM" id="SSF56112">
    <property type="entry name" value="Protein kinase-like (PK-like)"/>
    <property type="match status" value="1"/>
</dbReference>
<dbReference type="EMBL" id="JBGBPQ010000002">
    <property type="protein sequence ID" value="KAL1528188.1"/>
    <property type="molecule type" value="Genomic_DNA"/>
</dbReference>
<evidence type="ECO:0000256" key="4">
    <source>
        <dbReference type="ARBA" id="ARBA00022777"/>
    </source>
</evidence>
<proteinExistence type="predicted"/>
<reference evidence="10 11" key="1">
    <citation type="journal article" date="2024" name="Science">
        <title>Giant polyketide synthase enzymes in the biosynthesis of giant marine polyether toxins.</title>
        <authorList>
            <person name="Fallon T.R."/>
            <person name="Shende V.V."/>
            <person name="Wierzbicki I.H."/>
            <person name="Pendleton A.L."/>
            <person name="Watervoot N.F."/>
            <person name="Auber R.P."/>
            <person name="Gonzalez D.J."/>
            <person name="Wisecaver J.H."/>
            <person name="Moore B.S."/>
        </authorList>
    </citation>
    <scope>NUCLEOTIDE SEQUENCE [LARGE SCALE GENOMIC DNA]</scope>
    <source>
        <strain evidence="10 11">12B1</strain>
    </source>
</reference>
<keyword evidence="5 6" id="KW-0067">ATP-binding</keyword>
<dbReference type="InterPro" id="IPR011009">
    <property type="entry name" value="Kinase-like_dom_sf"/>
</dbReference>
<accession>A0AB34K4K0</accession>
<dbReference type="InterPro" id="IPR000961">
    <property type="entry name" value="AGC-kinase_C"/>
</dbReference>
<feature type="binding site" evidence="6">
    <location>
        <position position="268"/>
    </location>
    <ligand>
        <name>ATP</name>
        <dbReference type="ChEBI" id="CHEBI:30616"/>
    </ligand>
</feature>
<keyword evidence="3 6" id="KW-0547">Nucleotide-binding</keyword>
<dbReference type="Gene3D" id="1.10.510.10">
    <property type="entry name" value="Transferase(Phosphotransferase) domain 1"/>
    <property type="match status" value="2"/>
</dbReference>
<dbReference type="GO" id="GO:0004674">
    <property type="term" value="F:protein serine/threonine kinase activity"/>
    <property type="evidence" value="ECO:0007669"/>
    <property type="project" value="UniProtKB-KW"/>
</dbReference>
<keyword evidence="4" id="KW-0418">Kinase</keyword>
<sequence>MRVVSESSGEIPARNLAVGGDQGNNMIESEARDATLERVMYQSNSAVRKPFRFPDFSKVSSSLIKEVNAKSFDDLMQEPVGKFFFFKHLINYRPSQAEFLLSVQHYKLSTATERSLMVKSTLEKFLQTVLELQSSPPAKDLVSMGVGRTKAKLAPLPRASSTRKSAAAYQKVPWAVSRIEATFGVVDTSVGPPDLFDGLLLDVTADLPQFFETFKASPLWKQYLCCKHLESTLVSDEDFHLFRVVGVGGFGSVNIGMKKDTGRMYAVKRMNKKLIKHKNRYRSCHAEVACLKAMSSQFICGLHYTYQTAEDVCLVLDLLHGGTLSFLLSRHKRIPENHVAFFAACIVAGFQALHSKGFVYRDMKPPNVLIKRDGYACLIDFGLAASVSDAALKGKCGTRGYWAPEMVKGEQYLYSVDWWSLGVTLVELITGKKPFKKKLVKYKNVQDRVCVCAAGRIEDDIAERHVNKKGLSAKAEDDEATDEDETADDDEPEGGEEKAKVARPKSLRQSAFEKGFESTVSSHVVSDMLENIRQSANEYAKFYAEMQGLSLRVAKMLSNQTFEEGEPVFVKDEASTFFCIVLDGKLNSSGGVQYGTGAFLGCEALLPQGQPTRGETLFGDGGGTVGVLLYSDAGRAASFDREAFTVLLRAAAAASGVDEQLLHAGMSAQNTKCSSQETETFIRAAMRRDVTRPASPEMTSSVPASPVDRPLDGAHKGMDLSSARQRDLKIYLTQEVYVRKDYLSDDGESFLRGLLTRNVNQRIGGTSSEEAFRKCKRHPFFRSIDWEQLESGSFKAPFRPSEQVNAKDESKMKTFDTRGMEELSPEDHDRWVNWDWTSAYHFRREMALFLHEQWEYERARLEERVVNIGCCALL</sequence>
<feature type="region of interest" description="Disordered" evidence="7">
    <location>
        <begin position="470"/>
        <end position="506"/>
    </location>
</feature>
<keyword evidence="2" id="KW-0808">Transferase</keyword>
<dbReference type="PROSITE" id="PS00107">
    <property type="entry name" value="PROTEIN_KINASE_ATP"/>
    <property type="match status" value="1"/>
</dbReference>
<evidence type="ECO:0000256" key="5">
    <source>
        <dbReference type="ARBA" id="ARBA00022840"/>
    </source>
</evidence>
<name>A0AB34K4K0_PRYPA</name>
<dbReference type="AlphaFoldDB" id="A0AB34K4K0"/>
<keyword evidence="1" id="KW-0723">Serine/threonine-protein kinase</keyword>
<dbReference type="PANTHER" id="PTHR24355">
    <property type="entry name" value="G PROTEIN-COUPLED RECEPTOR KINASE/RIBOSOMAL PROTEIN S6 KINASE"/>
    <property type="match status" value="1"/>
</dbReference>
<organism evidence="10 11">
    <name type="scientific">Prymnesium parvum</name>
    <name type="common">Toxic golden alga</name>
    <dbReference type="NCBI Taxonomy" id="97485"/>
    <lineage>
        <taxon>Eukaryota</taxon>
        <taxon>Haptista</taxon>
        <taxon>Haptophyta</taxon>
        <taxon>Prymnesiophyceae</taxon>
        <taxon>Prymnesiales</taxon>
        <taxon>Prymnesiaceae</taxon>
        <taxon>Prymnesium</taxon>
    </lineage>
</organism>
<evidence type="ECO:0008006" key="12">
    <source>
        <dbReference type="Google" id="ProtNLM"/>
    </source>
</evidence>
<evidence type="ECO:0000313" key="11">
    <source>
        <dbReference type="Proteomes" id="UP001515480"/>
    </source>
</evidence>
<dbReference type="InterPro" id="IPR017441">
    <property type="entry name" value="Protein_kinase_ATP_BS"/>
</dbReference>
<dbReference type="SMART" id="SM00220">
    <property type="entry name" value="S_TKc"/>
    <property type="match status" value="1"/>
</dbReference>
<keyword evidence="11" id="KW-1185">Reference proteome</keyword>
<dbReference type="PANTHER" id="PTHR24355:SF18">
    <property type="entry name" value="G PROTEIN-COUPLED RECEPTOR KINASE"/>
    <property type="match status" value="1"/>
</dbReference>
<dbReference type="Pfam" id="PF00069">
    <property type="entry name" value="Pkinase"/>
    <property type="match status" value="1"/>
</dbReference>
<evidence type="ECO:0000256" key="7">
    <source>
        <dbReference type="SAM" id="MobiDB-lite"/>
    </source>
</evidence>
<dbReference type="PROSITE" id="PS00108">
    <property type="entry name" value="PROTEIN_KINASE_ST"/>
    <property type="match status" value="1"/>
</dbReference>
<evidence type="ECO:0000259" key="8">
    <source>
        <dbReference type="PROSITE" id="PS50011"/>
    </source>
</evidence>
<dbReference type="PROSITE" id="PS50011">
    <property type="entry name" value="PROTEIN_KINASE_DOM"/>
    <property type="match status" value="1"/>
</dbReference>
<dbReference type="PROSITE" id="PS51285">
    <property type="entry name" value="AGC_KINASE_CTER"/>
    <property type="match status" value="1"/>
</dbReference>
<feature type="domain" description="AGC-kinase C-terminal" evidence="9">
    <location>
        <begin position="782"/>
        <end position="846"/>
    </location>
</feature>
<gene>
    <name evidence="10" type="ORF">AB1Y20_009547</name>
</gene>
<dbReference type="InterPro" id="IPR036305">
    <property type="entry name" value="RGS_sf"/>
</dbReference>
<dbReference type="Gene3D" id="3.30.200.20">
    <property type="entry name" value="Phosphorylase Kinase, domain 1"/>
    <property type="match status" value="1"/>
</dbReference>
<dbReference type="SUPFAM" id="SSF48097">
    <property type="entry name" value="Regulator of G-protein signaling, RGS"/>
    <property type="match status" value="1"/>
</dbReference>
<evidence type="ECO:0000259" key="9">
    <source>
        <dbReference type="PROSITE" id="PS51285"/>
    </source>
</evidence>
<evidence type="ECO:0000256" key="3">
    <source>
        <dbReference type="ARBA" id="ARBA00022741"/>
    </source>
</evidence>
<protein>
    <recommendedName>
        <fullName evidence="12">cGMP-dependent protein kinase</fullName>
    </recommendedName>
</protein>
<feature type="region of interest" description="Disordered" evidence="7">
    <location>
        <begin position="692"/>
        <end position="711"/>
    </location>
</feature>
<comment type="caution">
    <text evidence="10">The sequence shown here is derived from an EMBL/GenBank/DDBJ whole genome shotgun (WGS) entry which is preliminary data.</text>
</comment>